<dbReference type="InterPro" id="IPR000917">
    <property type="entry name" value="Sulfatase_N"/>
</dbReference>
<dbReference type="PANTHER" id="PTHR47371">
    <property type="entry name" value="LIPOTEICHOIC ACID SYNTHASE"/>
    <property type="match status" value="1"/>
</dbReference>
<dbReference type="InterPro" id="IPR050448">
    <property type="entry name" value="OpgB/LTA_synthase_biosynth"/>
</dbReference>
<sequence length="598" mass="67709">MKELFKRLFPSTMWTSTACFYAAVTFIKIMLFNIIWCYQTTFTAFSYPETYINTILATFILVAPYMLARSNRLQLLVLLLIDAALVCNLMYSRTYNSIIPLDSYALAGNLSDFMPSVVDSMRWIDLLFPLTTIGAMIYTASRGKEKHKRLRFNRVYGAWTLFFACISMVLVFTKGGLNKAFNKLQDANHYTCTVPMYTISGCLLNEALQNKEEFTPEMQKEIDDWFAQQPDFLPQTDSLNQRTNVVVILCESLESWVLERKVEGKELTPHINQLLKDSTTLYAPNVLTQVKGGRSIDCQLLLNAGMLPIANGCYAVLYPNNNFYTLTKAVTEGNERNATLLTVDKEVTWNQGMVAKAFGIGTIFSKDSWVLDEKVGSRKKLGDVSFMKQSVEKIKKNVVRMSPNNNYLQFVTYSGHNPFKLPEALQQIQLKGNYPERMRDYMIMANYTDKAIGIIVDYLKSRPDYENTLVVITGDHEGLAADRASLCQSAAGKGVVSPQQFTPFIVLNSPKGMRYNEVMGQIDMYPTILSLLQVNNYAWKGMGQTIFDSRKAPIAISPNGEVVGNTKGVSAQEINRLKSAWHISDLMLRFNKMPSKRK</sequence>
<evidence type="ECO:0000256" key="1">
    <source>
        <dbReference type="SAM" id="Phobius"/>
    </source>
</evidence>
<dbReference type="EMBL" id="JAHXCT010000003">
    <property type="protein sequence ID" value="MBW4768987.1"/>
    <property type="molecule type" value="Genomic_DNA"/>
</dbReference>
<feature type="transmembrane region" description="Helical" evidence="1">
    <location>
        <begin position="152"/>
        <end position="172"/>
    </location>
</feature>
<feature type="transmembrane region" description="Helical" evidence="1">
    <location>
        <begin position="12"/>
        <end position="38"/>
    </location>
</feature>
<dbReference type="RefSeq" id="WP_219480350.1">
    <property type="nucleotide sequence ID" value="NZ_JAHXCT010000003.1"/>
</dbReference>
<feature type="transmembrane region" description="Helical" evidence="1">
    <location>
        <begin position="120"/>
        <end position="140"/>
    </location>
</feature>
<name>A0ABS6YBN4_9BACT</name>
<evidence type="ECO:0000259" key="2">
    <source>
        <dbReference type="Pfam" id="PF00884"/>
    </source>
</evidence>
<keyword evidence="1" id="KW-1133">Transmembrane helix</keyword>
<evidence type="ECO:0000313" key="3">
    <source>
        <dbReference type="EMBL" id="MBW4768987.1"/>
    </source>
</evidence>
<dbReference type="PROSITE" id="PS51257">
    <property type="entry name" value="PROKAR_LIPOPROTEIN"/>
    <property type="match status" value="1"/>
</dbReference>
<dbReference type="InterPro" id="IPR012160">
    <property type="entry name" value="LtaS-like"/>
</dbReference>
<dbReference type="Pfam" id="PF00884">
    <property type="entry name" value="Sulfatase"/>
    <property type="match status" value="1"/>
</dbReference>
<organism evidence="3 4">
    <name type="scientific">Hoylesella nanceiensis</name>
    <dbReference type="NCBI Taxonomy" id="425941"/>
    <lineage>
        <taxon>Bacteria</taxon>
        <taxon>Pseudomonadati</taxon>
        <taxon>Bacteroidota</taxon>
        <taxon>Bacteroidia</taxon>
        <taxon>Bacteroidales</taxon>
        <taxon>Prevotellaceae</taxon>
        <taxon>Hoylesella</taxon>
    </lineage>
</organism>
<feature type="domain" description="Sulfatase N-terminal" evidence="2">
    <location>
        <begin position="244"/>
        <end position="533"/>
    </location>
</feature>
<keyword evidence="4" id="KW-1185">Reference proteome</keyword>
<gene>
    <name evidence="3" type="ORF">KZO38_04340</name>
</gene>
<dbReference type="PANTHER" id="PTHR47371:SF3">
    <property type="entry name" value="PHOSPHOGLYCEROL TRANSFERASE I"/>
    <property type="match status" value="1"/>
</dbReference>
<feature type="transmembrane region" description="Helical" evidence="1">
    <location>
        <begin position="75"/>
        <end position="91"/>
    </location>
</feature>
<dbReference type="PIRSF" id="PIRSF005091">
    <property type="entry name" value="Mmb_sulf_HI1246"/>
    <property type="match status" value="1"/>
</dbReference>
<accession>A0ABS6YBN4</accession>
<dbReference type="Proteomes" id="UP000788426">
    <property type="component" value="Unassembled WGS sequence"/>
</dbReference>
<protein>
    <submittedName>
        <fullName evidence="3">LTA synthase family protein</fullName>
    </submittedName>
</protein>
<proteinExistence type="predicted"/>
<feature type="transmembrane region" description="Helical" evidence="1">
    <location>
        <begin position="50"/>
        <end position="68"/>
    </location>
</feature>
<keyword evidence="1" id="KW-0472">Membrane</keyword>
<reference evidence="3 4" key="1">
    <citation type="submission" date="2021-07" db="EMBL/GenBank/DDBJ databases">
        <title>Genomic diversity and antimicrobial resistance of Prevotella spp. isolated from chronic lung disease airways.</title>
        <authorList>
            <person name="Webb K.A."/>
            <person name="Olagoke O.S."/>
            <person name="Baird T."/>
            <person name="Neill J."/>
            <person name="Pham A."/>
            <person name="Wells T.J."/>
            <person name="Ramsay K.A."/>
            <person name="Bell S.C."/>
            <person name="Sarovich D.S."/>
            <person name="Price E.P."/>
        </authorList>
    </citation>
    <scope>NUCLEOTIDE SEQUENCE [LARGE SCALE GENOMIC DNA]</scope>
    <source>
        <strain evidence="3 4">SCHI0011.S.12</strain>
    </source>
</reference>
<dbReference type="CDD" id="cd16015">
    <property type="entry name" value="LTA_synthase"/>
    <property type="match status" value="1"/>
</dbReference>
<evidence type="ECO:0000313" key="4">
    <source>
        <dbReference type="Proteomes" id="UP000788426"/>
    </source>
</evidence>
<comment type="caution">
    <text evidence="3">The sequence shown here is derived from an EMBL/GenBank/DDBJ whole genome shotgun (WGS) entry which is preliminary data.</text>
</comment>
<keyword evidence="1" id="KW-0812">Transmembrane</keyword>